<comment type="caution">
    <text evidence="4">The sequence shown here is derived from an EMBL/GenBank/DDBJ whole genome shotgun (WGS) entry which is preliminary data.</text>
</comment>
<organism evidence="4 5">
    <name type="scientific">Brumimicrobium glaciale</name>
    <dbReference type="NCBI Taxonomy" id="200475"/>
    <lineage>
        <taxon>Bacteria</taxon>
        <taxon>Pseudomonadati</taxon>
        <taxon>Bacteroidota</taxon>
        <taxon>Flavobacteriia</taxon>
        <taxon>Flavobacteriales</taxon>
        <taxon>Crocinitomicaceae</taxon>
        <taxon>Brumimicrobium</taxon>
    </lineage>
</organism>
<protein>
    <submittedName>
        <fullName evidence="4">T9SS type A sorting domain-containing protein</fullName>
    </submittedName>
</protein>
<dbReference type="RefSeq" id="WP_130092352.1">
    <property type="nucleotide sequence ID" value="NZ_SETE01000001.1"/>
</dbReference>
<feature type="region of interest" description="Disordered" evidence="2">
    <location>
        <begin position="1"/>
        <end position="24"/>
    </location>
</feature>
<evidence type="ECO:0000313" key="4">
    <source>
        <dbReference type="EMBL" id="RYM35986.1"/>
    </source>
</evidence>
<evidence type="ECO:0000259" key="3">
    <source>
        <dbReference type="Pfam" id="PF18962"/>
    </source>
</evidence>
<keyword evidence="1" id="KW-0732">Signal</keyword>
<accession>A0A4Q4KR15</accession>
<reference evidence="4 5" key="1">
    <citation type="submission" date="2019-02" db="EMBL/GenBank/DDBJ databases">
        <title>Genome sequence of the sea-ice species Brumimicrobium glaciale.</title>
        <authorList>
            <person name="Bowman J.P."/>
        </authorList>
    </citation>
    <scope>NUCLEOTIDE SEQUENCE [LARGE SCALE GENOMIC DNA]</scope>
    <source>
        <strain evidence="4 5">IC156</strain>
    </source>
</reference>
<keyword evidence="5" id="KW-1185">Reference proteome</keyword>
<dbReference type="EMBL" id="SETE01000001">
    <property type="protein sequence ID" value="RYM35986.1"/>
    <property type="molecule type" value="Genomic_DNA"/>
</dbReference>
<feature type="domain" description="Secretion system C-terminal sorting" evidence="3">
    <location>
        <begin position="569"/>
        <end position="640"/>
    </location>
</feature>
<dbReference type="NCBIfam" id="TIGR04183">
    <property type="entry name" value="Por_Secre_tail"/>
    <property type="match status" value="1"/>
</dbReference>
<feature type="compositionally biased region" description="Polar residues" evidence="2">
    <location>
        <begin position="8"/>
        <end position="24"/>
    </location>
</feature>
<evidence type="ECO:0000313" key="5">
    <source>
        <dbReference type="Proteomes" id="UP000293952"/>
    </source>
</evidence>
<dbReference type="Pfam" id="PF18962">
    <property type="entry name" value="Por_Secre_tail"/>
    <property type="match status" value="1"/>
</dbReference>
<evidence type="ECO:0000256" key="2">
    <source>
        <dbReference type="SAM" id="MobiDB-lite"/>
    </source>
</evidence>
<dbReference type="OrthoDB" id="860722at2"/>
<gene>
    <name evidence="4" type="ORF">ERX46_03030</name>
</gene>
<name>A0A4Q4KR15_9FLAO</name>
<dbReference type="AlphaFoldDB" id="A0A4Q4KR15"/>
<dbReference type="InterPro" id="IPR026444">
    <property type="entry name" value="Secre_tail"/>
</dbReference>
<dbReference type="Proteomes" id="UP000293952">
    <property type="component" value="Unassembled WGS sequence"/>
</dbReference>
<sequence length="648" mass="71204">MDLDENTTIEIRTSSQQNPSNLGMTITSTDLTVDAGEQKQICDGDNVVLDGSPNTNNATYSWTGGSFVSGSTTLTPTVSPTTNSTYTITATLGECTASSDVLVNVDIHLGQSEFGNQVWNVYGYNGNNRNLNNAYRGFYVQPNLASPNLGINTEQFWTKTLSPSSSGTTKDNSDLWNGCPVNVNNHTFIHKRKGFPCGNYTFTMNRWNDEVRVLIDGTIVWSCTTNSGAANCTDRTFTVQLDVDSEVEIQVFENTGTSNLNIELIPVPISSLTPLGVYTRKCKVSGIEWVRFFDENDKLIASINPNGSDLGNVTMTSYVSSPMIMEACNTPHPLYYIAYMGRRWVMSSDLYPNGANFNNNVTVRLPYDENDLFGLNAHAQLVTIQNMFDGGDVEPVVKENIMLTKITGGVADGTANSLDCGATFLGIDNTGRGLEMESILNTEYVDFEIQQFSEFFLHKNNGGSALPVELTNFSASCENNASIKWTTASELNSDYFLVEKSRDGHNWTLVEKQNAAGNSNAEINYSFVDEDRWNGLSYYRLRQVDFDGKEEVFGPISVSCTGNENSMTVYPNPNNGTFIIEISSDNGYSDVQLFMTDATGKIVVSEEIDISNGTTQFTVNKLDLSKGVYLVSIIGVDNQLKPVKVVLN</sequence>
<evidence type="ECO:0000256" key="1">
    <source>
        <dbReference type="ARBA" id="ARBA00022729"/>
    </source>
</evidence>
<proteinExistence type="predicted"/>